<dbReference type="CDD" id="cd05829">
    <property type="entry name" value="Sortase_F"/>
    <property type="match status" value="1"/>
</dbReference>
<evidence type="ECO:0000313" key="5">
    <source>
        <dbReference type="Proteomes" id="UP000634780"/>
    </source>
</evidence>
<sequence>MPEPTSGTVVGALRSRGLVAGAVLSFLLATGLLLAPGPSGGGPPADFGQDLEPGTAAPRGTPETTAAEAPGEPSAGSPQAAGEPVRPADGAGRATRSETEAAPLRVRLPRLHLSARLRAIGVDVQGRTEIPADPDEAGWYRYGPAPGAPNGSAVLVGHVDSRTGELGAFAALYDIRADDTVMVEREAAEPLRYRVTARRTVPKQDLPLSVFRRDGRPVLTLITCAAPFDPARGGYRRNLVITAVPTSS</sequence>
<dbReference type="SUPFAM" id="SSF63817">
    <property type="entry name" value="Sortase"/>
    <property type="match status" value="1"/>
</dbReference>
<dbReference type="InterPro" id="IPR005754">
    <property type="entry name" value="Sortase"/>
</dbReference>
<dbReference type="RefSeq" id="WP_190114911.1">
    <property type="nucleotide sequence ID" value="NZ_BMVR01000003.1"/>
</dbReference>
<dbReference type="Proteomes" id="UP000634780">
    <property type="component" value="Unassembled WGS sequence"/>
</dbReference>
<protein>
    <submittedName>
        <fullName evidence="3">Class F sortase</fullName>
    </submittedName>
</protein>
<dbReference type="Gene3D" id="2.40.260.10">
    <property type="entry name" value="Sortase"/>
    <property type="match status" value="1"/>
</dbReference>
<reference evidence="3 5" key="1">
    <citation type="submission" date="2020-12" db="EMBL/GenBank/DDBJ databases">
        <title>Streptomyces typhae sp. nov., a novel endophytic actinomycete isolated from the root of cattail pollen (Typha angustifolia L.).</title>
        <authorList>
            <person name="Peng C."/>
            <person name="Liu C."/>
        </authorList>
    </citation>
    <scope>NUCLEOTIDE SEQUENCE [LARGE SCALE GENOMIC DNA]</scope>
    <source>
        <strain evidence="3 5">JCM 4753</strain>
    </source>
</reference>
<proteinExistence type="predicted"/>
<dbReference type="InterPro" id="IPR023365">
    <property type="entry name" value="Sortase_dom-sf"/>
</dbReference>
<keyword evidence="1" id="KW-0378">Hydrolase</keyword>
<dbReference type="EMBL" id="JAEKOZ010000016">
    <property type="protein sequence ID" value="MBJ3810356.1"/>
    <property type="molecule type" value="Genomic_DNA"/>
</dbReference>
<evidence type="ECO:0000256" key="1">
    <source>
        <dbReference type="ARBA" id="ARBA00022801"/>
    </source>
</evidence>
<dbReference type="Pfam" id="PF04203">
    <property type="entry name" value="Sortase"/>
    <property type="match status" value="1"/>
</dbReference>
<organism evidence="3 5">
    <name type="scientific">Streptomyces flavofungini</name>
    <dbReference type="NCBI Taxonomy" id="68200"/>
    <lineage>
        <taxon>Bacteria</taxon>
        <taxon>Bacillati</taxon>
        <taxon>Actinomycetota</taxon>
        <taxon>Actinomycetes</taxon>
        <taxon>Kitasatosporales</taxon>
        <taxon>Streptomycetaceae</taxon>
        <taxon>Streptomyces</taxon>
    </lineage>
</organism>
<evidence type="ECO:0000313" key="4">
    <source>
        <dbReference type="EMBL" id="MBJ3811980.1"/>
    </source>
</evidence>
<name>A0ABS0XAY0_9ACTN</name>
<gene>
    <name evidence="3" type="ORF">JGB26_25135</name>
    <name evidence="4" type="ORF">JGB26_33695</name>
</gene>
<dbReference type="InterPro" id="IPR042001">
    <property type="entry name" value="Sortase_F"/>
</dbReference>
<accession>A0ABS0XAY0</accession>
<keyword evidence="5" id="KW-1185">Reference proteome</keyword>
<evidence type="ECO:0000313" key="3">
    <source>
        <dbReference type="EMBL" id="MBJ3810356.1"/>
    </source>
</evidence>
<evidence type="ECO:0000256" key="2">
    <source>
        <dbReference type="SAM" id="MobiDB-lite"/>
    </source>
</evidence>
<dbReference type="EMBL" id="JAEKOZ010000032">
    <property type="protein sequence ID" value="MBJ3811980.1"/>
    <property type="molecule type" value="Genomic_DNA"/>
</dbReference>
<comment type="caution">
    <text evidence="3">The sequence shown here is derived from an EMBL/GenBank/DDBJ whole genome shotgun (WGS) entry which is preliminary data.</text>
</comment>
<feature type="region of interest" description="Disordered" evidence="2">
    <location>
        <begin position="40"/>
        <end position="103"/>
    </location>
</feature>